<reference evidence="10 11" key="1">
    <citation type="submission" date="2019-10" db="EMBL/GenBank/DDBJ databases">
        <authorList>
            <person name="Palmer J.M."/>
        </authorList>
    </citation>
    <scope>NUCLEOTIDE SEQUENCE [LARGE SCALE GENOMIC DNA]</scope>
    <source>
        <strain evidence="10 11">TWF694</strain>
    </source>
</reference>
<dbReference type="Proteomes" id="UP001365542">
    <property type="component" value="Unassembled WGS sequence"/>
</dbReference>
<proteinExistence type="inferred from homology"/>
<keyword evidence="11" id="KW-1185">Reference proteome</keyword>
<evidence type="ECO:0000256" key="3">
    <source>
        <dbReference type="ARBA" id="ARBA00022019"/>
    </source>
</evidence>
<dbReference type="GO" id="GO:0051301">
    <property type="term" value="P:cell division"/>
    <property type="evidence" value="ECO:0007669"/>
    <property type="project" value="UniProtKB-KW"/>
</dbReference>
<sequence length="701" mass="81337">MMDDSGPNRSLPHQDMAQELSLSSSQILMDTENHITGASDSVETSYDTVLVELNALRYELATLKQERELENIGSHQEVYTLRKRVQEDGKALEQERSEKNFLFERHQILAAELETVRQEKINEKIELERLFRDAQGEANDFRERFHDLELEYSNIKRSAKREIDELKMQRHLIQEHANALQTERAAQEINIQQYQNKLREKEDELYLSRGHGCDLKAKPEDIETSKMLKRELTDLLNHIKSIETKNRKLESDNEELRSYSKNLLILEEEKKWLQAKVQALDGLREKISSLELQNAIMEEERASWMAFLQDDPDGIQFSSPAHLARVYVQTKIEKNSLLEKFGRPDTLMQRKVEEIETLATEKLALAQEIQSLKQRQQKDSKERQRLERQKELALKEANFLREQLKTYSTEETVMMLGNYDDKKSQRIEELEKILEAHKSEIHALTGQIHEREQGSVATNTQPIPPSIDSEKSNPRSLNQIDQVKDLQQELDSAQQNYKLALIEIKALERQLAAAETTSKMRILQLKDNPTTRHEVIKAATLQALRDENSALLAQLEGRPSGTKLIPLSTLERSRLDIKEMESLVAEKEKRMLRLKEMWSKKALEFRQAVYSLLGYEVDFQPNGRVKVTSMFHRPDLYGGIDTSIIFDGEQGTMKLCGGTNSQFAREIKNQLKFYVEERKEIPCFLAALTMEGYEKTTRAQH</sequence>
<evidence type="ECO:0000256" key="5">
    <source>
        <dbReference type="ARBA" id="ARBA00022776"/>
    </source>
</evidence>
<evidence type="ECO:0000256" key="7">
    <source>
        <dbReference type="ARBA" id="ARBA00023306"/>
    </source>
</evidence>
<comment type="subcellular location">
    <subcellularLocation>
        <location evidence="1">Nucleus</location>
    </subcellularLocation>
</comment>
<gene>
    <name evidence="10" type="primary">MAD1</name>
    <name evidence="10" type="ORF">TWF694_008643</name>
</gene>
<organism evidence="10 11">
    <name type="scientific">Orbilia ellipsospora</name>
    <dbReference type="NCBI Taxonomy" id="2528407"/>
    <lineage>
        <taxon>Eukaryota</taxon>
        <taxon>Fungi</taxon>
        <taxon>Dikarya</taxon>
        <taxon>Ascomycota</taxon>
        <taxon>Pezizomycotina</taxon>
        <taxon>Orbiliomycetes</taxon>
        <taxon>Orbiliales</taxon>
        <taxon>Orbiliaceae</taxon>
        <taxon>Orbilia</taxon>
    </lineage>
</organism>
<evidence type="ECO:0000256" key="1">
    <source>
        <dbReference type="ARBA" id="ARBA00004123"/>
    </source>
</evidence>
<dbReference type="Gene3D" id="6.10.250.90">
    <property type="match status" value="1"/>
</dbReference>
<comment type="caution">
    <text evidence="10">The sequence shown here is derived from an EMBL/GenBank/DDBJ whole genome shotgun (WGS) entry which is preliminary data.</text>
</comment>
<evidence type="ECO:0000313" key="11">
    <source>
        <dbReference type="Proteomes" id="UP001365542"/>
    </source>
</evidence>
<dbReference type="GO" id="GO:0007094">
    <property type="term" value="P:mitotic spindle assembly checkpoint signaling"/>
    <property type="evidence" value="ECO:0007669"/>
    <property type="project" value="InterPro"/>
</dbReference>
<evidence type="ECO:0000256" key="9">
    <source>
        <dbReference type="SAM" id="MobiDB-lite"/>
    </source>
</evidence>
<keyword evidence="6" id="KW-0539">Nucleus</keyword>
<dbReference type="AlphaFoldDB" id="A0AAV9XGR3"/>
<keyword evidence="7" id="KW-0131">Cell cycle</keyword>
<dbReference type="PANTHER" id="PTHR23168">
    <property type="entry name" value="MITOTIC SPINDLE ASSEMBLY CHECKPOINT PROTEIN MAD1 MITOTIC ARREST DEFICIENT-LIKE PROTEIN 1"/>
    <property type="match status" value="1"/>
</dbReference>
<comment type="similarity">
    <text evidence="2">Belongs to the MAD1 family.</text>
</comment>
<dbReference type="Gene3D" id="3.30.457.60">
    <property type="match status" value="1"/>
</dbReference>
<dbReference type="GO" id="GO:0051315">
    <property type="term" value="P:attachment of mitotic spindle microtubules to kinetochore"/>
    <property type="evidence" value="ECO:0007669"/>
    <property type="project" value="TreeGrafter"/>
</dbReference>
<dbReference type="Gene3D" id="1.20.5.170">
    <property type="match status" value="1"/>
</dbReference>
<dbReference type="GO" id="GO:0000776">
    <property type="term" value="C:kinetochore"/>
    <property type="evidence" value="ECO:0007669"/>
    <property type="project" value="TreeGrafter"/>
</dbReference>
<feature type="coiled-coil region" evidence="8">
    <location>
        <begin position="110"/>
        <end position="300"/>
    </location>
</feature>
<evidence type="ECO:0000256" key="2">
    <source>
        <dbReference type="ARBA" id="ARBA00008029"/>
    </source>
</evidence>
<dbReference type="EMBL" id="JAVHJO010000004">
    <property type="protein sequence ID" value="KAK6541285.1"/>
    <property type="molecule type" value="Genomic_DNA"/>
</dbReference>
<feature type="coiled-coil region" evidence="8">
    <location>
        <begin position="570"/>
        <end position="597"/>
    </location>
</feature>
<evidence type="ECO:0000256" key="4">
    <source>
        <dbReference type="ARBA" id="ARBA00022618"/>
    </source>
</evidence>
<accession>A0AAV9XGR3</accession>
<evidence type="ECO:0000313" key="10">
    <source>
        <dbReference type="EMBL" id="KAK6541285.1"/>
    </source>
</evidence>
<feature type="region of interest" description="Disordered" evidence="9">
    <location>
        <begin position="453"/>
        <end position="475"/>
    </location>
</feature>
<evidence type="ECO:0000256" key="8">
    <source>
        <dbReference type="SAM" id="Coils"/>
    </source>
</evidence>
<dbReference type="GO" id="GO:0072686">
    <property type="term" value="C:mitotic spindle"/>
    <property type="evidence" value="ECO:0007669"/>
    <property type="project" value="TreeGrafter"/>
</dbReference>
<dbReference type="PANTHER" id="PTHR23168:SF0">
    <property type="entry name" value="MITOTIC SPINDLE ASSEMBLY CHECKPOINT PROTEIN MAD1"/>
    <property type="match status" value="1"/>
</dbReference>
<feature type="coiled-coil region" evidence="8">
    <location>
        <begin position="476"/>
        <end position="517"/>
    </location>
</feature>
<evidence type="ECO:0000256" key="6">
    <source>
        <dbReference type="ARBA" id="ARBA00023242"/>
    </source>
</evidence>
<keyword evidence="4" id="KW-0132">Cell division</keyword>
<keyword evidence="5" id="KW-0498">Mitosis</keyword>
<dbReference type="InterPro" id="IPR008672">
    <property type="entry name" value="Mad1"/>
</dbReference>
<dbReference type="Pfam" id="PF05557">
    <property type="entry name" value="MAD"/>
    <property type="match status" value="1"/>
</dbReference>
<protein>
    <recommendedName>
        <fullName evidence="3">Spindle assembly checkpoint component MAD1</fullName>
    </recommendedName>
</protein>
<dbReference type="GO" id="GO:0005635">
    <property type="term" value="C:nuclear envelope"/>
    <property type="evidence" value="ECO:0007669"/>
    <property type="project" value="TreeGrafter"/>
</dbReference>
<feature type="coiled-coil region" evidence="8">
    <location>
        <begin position="355"/>
        <end position="447"/>
    </location>
</feature>
<keyword evidence="8" id="KW-0175">Coiled coil</keyword>
<name>A0AAV9XGR3_9PEZI</name>